<dbReference type="PATRIC" id="fig|754476.3.peg.2714"/>
<evidence type="ECO:0000313" key="7">
    <source>
        <dbReference type="EMBL" id="AFI85552.1"/>
    </source>
</evidence>
<accession>I1XMD3</accession>
<feature type="transmembrane region" description="Helical" evidence="6">
    <location>
        <begin position="99"/>
        <end position="119"/>
    </location>
</feature>
<proteinExistence type="inferred from homology"/>
<reference evidence="7 8" key="1">
    <citation type="journal article" date="2012" name="J. Bacteriol.">
        <title>Complete genome sequences of Methylophaga sp. strain JAM1 and Methylophaga sp. strain JAM7.</title>
        <authorList>
            <person name="Villeneuve C."/>
            <person name="Martineau C."/>
            <person name="Mauffrey F."/>
            <person name="Villemur R."/>
        </authorList>
    </citation>
    <scope>NUCLEOTIDE SEQUENCE [LARGE SCALE GENOMIC DNA]</scope>
    <source>
        <strain evidence="7 8">JAM1</strain>
    </source>
</reference>
<keyword evidence="8" id="KW-1185">Reference proteome</keyword>
<organism evidence="7 8">
    <name type="scientific">Methylophaga nitratireducenticrescens</name>
    <dbReference type="NCBI Taxonomy" id="754476"/>
    <lineage>
        <taxon>Bacteria</taxon>
        <taxon>Pseudomonadati</taxon>
        <taxon>Pseudomonadota</taxon>
        <taxon>Gammaproteobacteria</taxon>
        <taxon>Thiotrichales</taxon>
        <taxon>Piscirickettsiaceae</taxon>
        <taxon>Methylophaga</taxon>
    </lineage>
</organism>
<feature type="transmembrane region" description="Helical" evidence="6">
    <location>
        <begin position="45"/>
        <end position="63"/>
    </location>
</feature>
<evidence type="ECO:0000313" key="8">
    <source>
        <dbReference type="Proteomes" id="UP000009144"/>
    </source>
</evidence>
<evidence type="ECO:0000256" key="6">
    <source>
        <dbReference type="SAM" id="Phobius"/>
    </source>
</evidence>
<evidence type="ECO:0000256" key="3">
    <source>
        <dbReference type="ARBA" id="ARBA00022692"/>
    </source>
</evidence>
<protein>
    <recommendedName>
        <fullName evidence="9">LemA family protein</fullName>
    </recommendedName>
</protein>
<dbReference type="InterPro" id="IPR023353">
    <property type="entry name" value="LemA-like_dom_sf"/>
</dbReference>
<gene>
    <name evidence="7" type="ordered locus">Q7A_2766</name>
</gene>
<keyword evidence="3 6" id="KW-0812">Transmembrane</keyword>
<evidence type="ECO:0000256" key="2">
    <source>
        <dbReference type="ARBA" id="ARBA00008854"/>
    </source>
</evidence>
<dbReference type="Proteomes" id="UP000009144">
    <property type="component" value="Chromosome"/>
</dbReference>
<dbReference type="AlphaFoldDB" id="I1XMD3"/>
<dbReference type="SUPFAM" id="SSF140478">
    <property type="entry name" value="LemA-like"/>
    <property type="match status" value="1"/>
</dbReference>
<comment type="similarity">
    <text evidence="2">Belongs to the LemA family.</text>
</comment>
<evidence type="ECO:0008006" key="9">
    <source>
        <dbReference type="Google" id="ProtNLM"/>
    </source>
</evidence>
<evidence type="ECO:0000256" key="1">
    <source>
        <dbReference type="ARBA" id="ARBA00004167"/>
    </source>
</evidence>
<dbReference type="STRING" id="754476.Q7A_2766"/>
<evidence type="ECO:0000256" key="4">
    <source>
        <dbReference type="ARBA" id="ARBA00022989"/>
    </source>
</evidence>
<dbReference type="PANTHER" id="PTHR34478:SF2">
    <property type="entry name" value="MEMBRANE PROTEIN"/>
    <property type="match status" value="1"/>
</dbReference>
<dbReference type="Gene3D" id="1.20.1440.20">
    <property type="entry name" value="LemA-like domain"/>
    <property type="match status" value="1"/>
</dbReference>
<dbReference type="GO" id="GO:0016020">
    <property type="term" value="C:membrane"/>
    <property type="evidence" value="ECO:0007669"/>
    <property type="project" value="UniProtKB-SubCell"/>
</dbReference>
<keyword evidence="4 6" id="KW-1133">Transmembrane helix</keyword>
<dbReference type="KEGG" id="mej:Q7A_2766"/>
<keyword evidence="5 6" id="KW-0472">Membrane</keyword>
<dbReference type="EMBL" id="CP003390">
    <property type="protein sequence ID" value="AFI85552.1"/>
    <property type="molecule type" value="Genomic_DNA"/>
</dbReference>
<name>I1XMD3_METNJ</name>
<dbReference type="PANTHER" id="PTHR34478">
    <property type="entry name" value="PROTEIN LEMA"/>
    <property type="match status" value="1"/>
</dbReference>
<evidence type="ECO:0000256" key="5">
    <source>
        <dbReference type="ARBA" id="ARBA00023136"/>
    </source>
</evidence>
<dbReference type="Pfam" id="PF04011">
    <property type="entry name" value="LemA"/>
    <property type="match status" value="1"/>
</dbReference>
<sequence>MSIEEKIKAMIASGALSEEQAAQFRASISPSPNIKSARVRQKLPVAKIIAALFILGIILIISMSGSDVGSHSETIQNVAESMNQPGESGAMNKSLQNSLSMIVIFLPVLLCVLLVIYLYNNLVSKEEDVFVSWSQVESQYQRRADLIPNLVSTVNGYAEQEKEVLMGVTAERAKIAEALAALQQSDAKTEALRKEAANHLEDEAFMTKLAAAQERFSKDITGIFALVESYPELRSSDNFMALQDQIEGTENRINIARMVFNEAVRDYNKLIRIMPSSLIASTADFKRKAYFEAEDAGDESPKVSF</sequence>
<dbReference type="InterPro" id="IPR007156">
    <property type="entry name" value="MamQ_LemA"/>
</dbReference>
<dbReference type="HOGENOM" id="CLU_056714_0_1_6"/>
<comment type="subcellular location">
    <subcellularLocation>
        <location evidence="1">Membrane</location>
        <topology evidence="1">Single-pass membrane protein</topology>
    </subcellularLocation>
</comment>
<dbReference type="eggNOG" id="COG1704">
    <property type="taxonomic scope" value="Bacteria"/>
</dbReference>
<reference evidence="7 8" key="2">
    <citation type="journal article" date="2013" name="Int. J. Syst. Evol. Microbiol.">
        <title>Methylophaga nitratireducenticrescens sp. nov. and Methylophaga frappieri sp. nov., isolated from the biofilm of the methanol-fed denitrification system treating the seawater at the Montreal Biodome.</title>
        <authorList>
            <person name="Villeneuve C."/>
            <person name="Martineau C."/>
            <person name="Mauffrey F."/>
            <person name="Villemur R."/>
        </authorList>
    </citation>
    <scope>NUCLEOTIDE SEQUENCE [LARGE SCALE GENOMIC DNA]</scope>
    <source>
        <strain evidence="7 8">JAM1</strain>
    </source>
</reference>